<dbReference type="AlphaFoldDB" id="W9JRD1"/>
<protein>
    <submittedName>
        <fullName evidence="1">Uncharacterized protein</fullName>
    </submittedName>
</protein>
<dbReference type="VEuPathDB" id="FungiDB:FOZG_12551"/>
<sequence>MRIPLMGAGELVVETERMRNGCWRCVLVKGESRKKVRLGPGHFGLRYLFCLEGATGTAALKWRVEVQQHCSQSRRYVSHRNTAAWGASVHWLAVARQCQC</sequence>
<reference evidence="1" key="1">
    <citation type="submission" date="2011-06" db="EMBL/GenBank/DDBJ databases">
        <title>The Genome Sequence of Fusarium oxysporum Fo47.</title>
        <authorList>
            <consortium name="The Broad Institute Genome Sequencing Platform"/>
            <person name="Ma L.-J."/>
            <person name="Gale L.R."/>
            <person name="Schwartz D.C."/>
            <person name="Zhou S."/>
            <person name="Corby-Kistler H."/>
            <person name="Young S.K."/>
            <person name="Zeng Q."/>
            <person name="Gargeya S."/>
            <person name="Fitzgerald M."/>
            <person name="Haas B."/>
            <person name="Abouelleil A."/>
            <person name="Alvarado L."/>
            <person name="Arachchi H.M."/>
            <person name="Berlin A."/>
            <person name="Brown A."/>
            <person name="Chapman S.B."/>
            <person name="Chen Z."/>
            <person name="Dunbar C."/>
            <person name="Freedman E."/>
            <person name="Gearin G."/>
            <person name="Gellesch M."/>
            <person name="Goldberg J."/>
            <person name="Griggs A."/>
            <person name="Gujja S."/>
            <person name="Heiman D."/>
            <person name="Howarth C."/>
            <person name="Larson L."/>
            <person name="Lui A."/>
            <person name="MacDonald P.J.P."/>
            <person name="Mehta T."/>
            <person name="Montmayeur A."/>
            <person name="Murphy C."/>
            <person name="Neiman D."/>
            <person name="Pearson M."/>
            <person name="Priest M."/>
            <person name="Roberts A."/>
            <person name="Saif S."/>
            <person name="Shea T."/>
            <person name="Shenoy N."/>
            <person name="Sisk P."/>
            <person name="Stolte C."/>
            <person name="Sykes S."/>
            <person name="Wortman J."/>
            <person name="Nusbaum C."/>
            <person name="Birren B."/>
        </authorList>
    </citation>
    <scope>NUCLEOTIDE SEQUENCE [LARGE SCALE GENOMIC DNA]</scope>
    <source>
        <strain evidence="1">Fo47</strain>
    </source>
</reference>
<dbReference type="HOGENOM" id="CLU_2306236_0_0_1"/>
<organism evidence="1">
    <name type="scientific">Fusarium oxysporum Fo47</name>
    <dbReference type="NCBI Taxonomy" id="660027"/>
    <lineage>
        <taxon>Eukaryota</taxon>
        <taxon>Fungi</taxon>
        <taxon>Dikarya</taxon>
        <taxon>Ascomycota</taxon>
        <taxon>Pezizomycotina</taxon>
        <taxon>Sordariomycetes</taxon>
        <taxon>Hypocreomycetidae</taxon>
        <taxon>Hypocreales</taxon>
        <taxon>Nectriaceae</taxon>
        <taxon>Fusarium</taxon>
        <taxon>Fusarium oxysporum species complex</taxon>
    </lineage>
</organism>
<dbReference type="Proteomes" id="UP000030766">
    <property type="component" value="Unassembled WGS sequence"/>
</dbReference>
<proteinExistence type="predicted"/>
<accession>W9JRD1</accession>
<gene>
    <name evidence="1" type="ORF">FOZG_12551</name>
</gene>
<dbReference type="EMBL" id="JH717904">
    <property type="protein sequence ID" value="EWZ34632.1"/>
    <property type="molecule type" value="Genomic_DNA"/>
</dbReference>
<reference evidence="1" key="2">
    <citation type="submission" date="2012-06" db="EMBL/GenBank/DDBJ databases">
        <title>Annotation of the Genome Sequence of Fusarium oxysporum Fo47.</title>
        <authorList>
            <consortium name="The Broad Institute Genomics Platform"/>
            <person name="Ma L.-J."/>
            <person name="Corby-Kistler H."/>
            <person name="Broz K."/>
            <person name="Gale L.R."/>
            <person name="Jonkers W."/>
            <person name="O'Donnell K."/>
            <person name="Ploetz R."/>
            <person name="Steinberg C."/>
            <person name="Schwartz D.C."/>
            <person name="VanEtten H."/>
            <person name="Zhou S."/>
            <person name="Young S.K."/>
            <person name="Zeng Q."/>
            <person name="Gargeya S."/>
            <person name="Fitzgerald M."/>
            <person name="Abouelleil A."/>
            <person name="Alvarado L."/>
            <person name="Chapman S.B."/>
            <person name="Gainer-Dewar J."/>
            <person name="Goldberg J."/>
            <person name="Griggs A."/>
            <person name="Gujja S."/>
            <person name="Hansen M."/>
            <person name="Howarth C."/>
            <person name="Imamovic A."/>
            <person name="Ireland A."/>
            <person name="Larimer J."/>
            <person name="McCowan C."/>
            <person name="Murphy C."/>
            <person name="Pearson M."/>
            <person name="Poon T.W."/>
            <person name="Priest M."/>
            <person name="Roberts A."/>
            <person name="Saif S."/>
            <person name="Shea T."/>
            <person name="Sykes S."/>
            <person name="Wortman J."/>
            <person name="Nusbaum C."/>
            <person name="Birren B."/>
        </authorList>
    </citation>
    <scope>NUCLEOTIDE SEQUENCE</scope>
    <source>
        <strain evidence="1">Fo47</strain>
    </source>
</reference>
<evidence type="ECO:0000313" key="1">
    <source>
        <dbReference type="EMBL" id="EWZ34632.1"/>
    </source>
</evidence>
<name>W9JRD1_FUSOX</name>